<organism evidence="1">
    <name type="scientific">Alloyangia sp. H15</name>
    <dbReference type="NCBI Taxonomy" id="3029062"/>
    <lineage>
        <taxon>Bacteria</taxon>
        <taxon>Pseudomonadati</taxon>
        <taxon>Pseudomonadota</taxon>
        <taxon>Alphaproteobacteria</taxon>
        <taxon>Rhodobacterales</taxon>
        <taxon>Roseobacteraceae</taxon>
        <taxon>Alloyangia</taxon>
    </lineage>
</organism>
<dbReference type="AlphaFoldDB" id="A0AAU8AFE8"/>
<sequence length="127" mass="14084">MNITGIMEAAAATRADALHRQALLDRHRALVDEALDSLTELINEKTRPRDIAVWLTRIGMEVEVRATAWPTRRTLDLERVGTIYLRDAGVRVGQDREVFTALEPIIEALAALLEPAVARVVTNAAVF</sequence>
<name>A0AAU8AFE8_9RHOB</name>
<evidence type="ECO:0000313" key="1">
    <source>
        <dbReference type="EMBL" id="XCC93254.1"/>
    </source>
</evidence>
<accession>A0AAU8AFE8</accession>
<reference evidence="1" key="1">
    <citation type="submission" date="2023-02" db="EMBL/GenBank/DDBJ databases">
        <title>Description and genomic characterization of Salipiger bruguierae sp. nov., isolated from the sediment of mangrove plant Bruguiera sexangula.</title>
        <authorList>
            <person name="Long M."/>
        </authorList>
    </citation>
    <scope>NUCLEOTIDE SEQUENCE</scope>
    <source>
        <strain evidence="1">H15</strain>
    </source>
</reference>
<protein>
    <submittedName>
        <fullName evidence="1">Uncharacterized protein</fullName>
    </submittedName>
</protein>
<gene>
    <name evidence="1" type="ORF">PVT71_12320</name>
</gene>
<dbReference type="EMBL" id="CP123384">
    <property type="protein sequence ID" value="XCC93254.1"/>
    <property type="molecule type" value="Genomic_DNA"/>
</dbReference>
<proteinExistence type="predicted"/>
<dbReference type="RefSeq" id="WP_353472077.1">
    <property type="nucleotide sequence ID" value="NZ_CP123384.1"/>
</dbReference>